<dbReference type="RefSeq" id="WP_103910953.1">
    <property type="nucleotide sequence ID" value="NZ_FNUZ01000004.1"/>
</dbReference>
<organism evidence="1 2">
    <name type="scientific">Thalassococcus halodurans</name>
    <dbReference type="NCBI Taxonomy" id="373675"/>
    <lineage>
        <taxon>Bacteria</taxon>
        <taxon>Pseudomonadati</taxon>
        <taxon>Pseudomonadota</taxon>
        <taxon>Alphaproteobacteria</taxon>
        <taxon>Rhodobacterales</taxon>
        <taxon>Roseobacteraceae</taxon>
        <taxon>Thalassococcus</taxon>
    </lineage>
</organism>
<keyword evidence="2" id="KW-1185">Reference proteome</keyword>
<dbReference type="SUPFAM" id="SSF54427">
    <property type="entry name" value="NTF2-like"/>
    <property type="match status" value="2"/>
</dbReference>
<proteinExistence type="predicted"/>
<dbReference type="InterPro" id="IPR009959">
    <property type="entry name" value="Cyclase_SnoaL-like"/>
</dbReference>
<dbReference type="EMBL" id="FNUZ01000004">
    <property type="protein sequence ID" value="SEG39260.1"/>
    <property type="molecule type" value="Genomic_DNA"/>
</dbReference>
<protein>
    <submittedName>
        <fullName evidence="1">Predicted ester cyclase</fullName>
    </submittedName>
</protein>
<accession>A0A1H5ZSY0</accession>
<dbReference type="GO" id="GO:0030638">
    <property type="term" value="P:polyketide metabolic process"/>
    <property type="evidence" value="ECO:0007669"/>
    <property type="project" value="InterPro"/>
</dbReference>
<reference evidence="1 2" key="1">
    <citation type="submission" date="2016-10" db="EMBL/GenBank/DDBJ databases">
        <authorList>
            <person name="de Groot N.N."/>
        </authorList>
    </citation>
    <scope>NUCLEOTIDE SEQUENCE [LARGE SCALE GENOMIC DNA]</scope>
    <source>
        <strain evidence="1 2">DSM 26915</strain>
    </source>
</reference>
<dbReference type="AlphaFoldDB" id="A0A1H5ZSY0"/>
<dbReference type="Gene3D" id="3.10.450.50">
    <property type="match status" value="2"/>
</dbReference>
<evidence type="ECO:0000313" key="1">
    <source>
        <dbReference type="EMBL" id="SEG39260.1"/>
    </source>
</evidence>
<sequence>MKDLVTEQSGDVQMRALIDGLWRSANFGAVFEKAVHRDVVLHGGEAEYKGRLAVATSALGPMVACPDRHVICEDMVSHKLADARDIGAARLRVSGRHAGGGVWGAPTGRDISYSVMVETTVSDDRITDIWRVRDTGAVLSALDIVPEKWADDMLGATLPDDVVFTDAAVTDHGAEAGNNSDWAHVWSDLLERAMEGGFQLFDQQYDPGAALHYAGGVTAHGPKSAQAFWLNLRSCFPSAEFRILRKLGGDAPLAAPRAALRWEMRGRHDGWGSFGAPTGKEVVILGLSQAEFGPDGVRREWSIFDVGSVWMQIRKGGISSRLAGTAGALKT</sequence>
<dbReference type="Proteomes" id="UP000236752">
    <property type="component" value="Unassembled WGS sequence"/>
</dbReference>
<evidence type="ECO:0000313" key="2">
    <source>
        <dbReference type="Proteomes" id="UP000236752"/>
    </source>
</evidence>
<dbReference type="InterPro" id="IPR032710">
    <property type="entry name" value="NTF2-like_dom_sf"/>
</dbReference>
<gene>
    <name evidence="1" type="ORF">SAMN04488045_2621</name>
</gene>
<dbReference type="OrthoDB" id="2769928at2"/>
<name>A0A1H5ZSY0_9RHOB</name>
<dbReference type="Pfam" id="PF07366">
    <property type="entry name" value="SnoaL"/>
    <property type="match status" value="1"/>
</dbReference>